<dbReference type="Proteomes" id="UP000013827">
    <property type="component" value="Unassembled WGS sequence"/>
</dbReference>
<evidence type="ECO:0000313" key="5">
    <source>
        <dbReference type="Proteomes" id="UP000013827"/>
    </source>
</evidence>
<evidence type="ECO:0008006" key="6">
    <source>
        <dbReference type="Google" id="ProtNLM"/>
    </source>
</evidence>
<proteinExistence type="predicted"/>
<dbReference type="HOGENOM" id="CLU_324075_0_0_1"/>
<dbReference type="Pfam" id="PF03016">
    <property type="entry name" value="Exostosin_GT47"/>
    <property type="match status" value="1"/>
</dbReference>
<reference evidence="4" key="2">
    <citation type="submission" date="2024-10" db="UniProtKB">
        <authorList>
            <consortium name="EnsemblProtists"/>
        </authorList>
    </citation>
    <scope>IDENTIFICATION</scope>
</reference>
<dbReference type="KEGG" id="ehx:EMIHUDRAFT_462972"/>
<dbReference type="RefSeq" id="XP_005781614.1">
    <property type="nucleotide sequence ID" value="XM_005781557.1"/>
</dbReference>
<dbReference type="GO" id="GO:0006282">
    <property type="term" value="P:regulation of DNA repair"/>
    <property type="evidence" value="ECO:0007669"/>
    <property type="project" value="InterPro"/>
</dbReference>
<evidence type="ECO:0000259" key="3">
    <source>
        <dbReference type="Pfam" id="PF05028"/>
    </source>
</evidence>
<dbReference type="GO" id="GO:0004649">
    <property type="term" value="F:poly(ADP-ribose) glycohydrolase activity"/>
    <property type="evidence" value="ECO:0007669"/>
    <property type="project" value="InterPro"/>
</dbReference>
<feature type="domain" description="Exostosin GT47" evidence="2">
    <location>
        <begin position="664"/>
        <end position="883"/>
    </location>
</feature>
<feature type="compositionally biased region" description="Gly residues" evidence="1">
    <location>
        <begin position="287"/>
        <end position="319"/>
    </location>
</feature>
<organism evidence="4 5">
    <name type="scientific">Emiliania huxleyi (strain CCMP1516)</name>
    <dbReference type="NCBI Taxonomy" id="280463"/>
    <lineage>
        <taxon>Eukaryota</taxon>
        <taxon>Haptista</taxon>
        <taxon>Haptophyta</taxon>
        <taxon>Prymnesiophyceae</taxon>
        <taxon>Isochrysidales</taxon>
        <taxon>Noelaerhabdaceae</taxon>
        <taxon>Emiliania</taxon>
    </lineage>
</organism>
<evidence type="ECO:0000259" key="2">
    <source>
        <dbReference type="Pfam" id="PF03016"/>
    </source>
</evidence>
<dbReference type="PANTHER" id="PTHR40903">
    <property type="entry name" value="GLYCINE-RICH CELL WALL STRUCTURAL PROTEIN 1-LIKE"/>
    <property type="match status" value="1"/>
</dbReference>
<feature type="region of interest" description="Disordered" evidence="1">
    <location>
        <begin position="282"/>
        <end position="319"/>
    </location>
</feature>
<reference evidence="5" key="1">
    <citation type="journal article" date="2013" name="Nature">
        <title>Pan genome of the phytoplankton Emiliania underpins its global distribution.</title>
        <authorList>
            <person name="Read B.A."/>
            <person name="Kegel J."/>
            <person name="Klute M.J."/>
            <person name="Kuo A."/>
            <person name="Lefebvre S.C."/>
            <person name="Maumus F."/>
            <person name="Mayer C."/>
            <person name="Miller J."/>
            <person name="Monier A."/>
            <person name="Salamov A."/>
            <person name="Young J."/>
            <person name="Aguilar M."/>
            <person name="Claverie J.M."/>
            <person name="Frickenhaus S."/>
            <person name="Gonzalez K."/>
            <person name="Herman E.K."/>
            <person name="Lin Y.C."/>
            <person name="Napier J."/>
            <person name="Ogata H."/>
            <person name="Sarno A.F."/>
            <person name="Shmutz J."/>
            <person name="Schroeder D."/>
            <person name="de Vargas C."/>
            <person name="Verret F."/>
            <person name="von Dassow P."/>
            <person name="Valentin K."/>
            <person name="Van de Peer Y."/>
            <person name="Wheeler G."/>
            <person name="Dacks J.B."/>
            <person name="Delwiche C.F."/>
            <person name="Dyhrman S.T."/>
            <person name="Glockner G."/>
            <person name="John U."/>
            <person name="Richards T."/>
            <person name="Worden A.Z."/>
            <person name="Zhang X."/>
            <person name="Grigoriev I.V."/>
            <person name="Allen A.E."/>
            <person name="Bidle K."/>
            <person name="Borodovsky M."/>
            <person name="Bowler C."/>
            <person name="Brownlee C."/>
            <person name="Cock J.M."/>
            <person name="Elias M."/>
            <person name="Gladyshev V.N."/>
            <person name="Groth M."/>
            <person name="Guda C."/>
            <person name="Hadaegh A."/>
            <person name="Iglesias-Rodriguez M.D."/>
            <person name="Jenkins J."/>
            <person name="Jones B.M."/>
            <person name="Lawson T."/>
            <person name="Leese F."/>
            <person name="Lindquist E."/>
            <person name="Lobanov A."/>
            <person name="Lomsadze A."/>
            <person name="Malik S.B."/>
            <person name="Marsh M.E."/>
            <person name="Mackinder L."/>
            <person name="Mock T."/>
            <person name="Mueller-Roeber B."/>
            <person name="Pagarete A."/>
            <person name="Parker M."/>
            <person name="Probert I."/>
            <person name="Quesneville H."/>
            <person name="Raines C."/>
            <person name="Rensing S.A."/>
            <person name="Riano-Pachon D.M."/>
            <person name="Richier S."/>
            <person name="Rokitta S."/>
            <person name="Shiraiwa Y."/>
            <person name="Soanes D.M."/>
            <person name="van der Giezen M."/>
            <person name="Wahlund T.M."/>
            <person name="Williams B."/>
            <person name="Wilson W."/>
            <person name="Wolfe G."/>
            <person name="Wurch L.L."/>
        </authorList>
    </citation>
    <scope>NUCLEOTIDE SEQUENCE</scope>
</reference>
<evidence type="ECO:0000313" key="4">
    <source>
        <dbReference type="EnsemblProtists" id="EOD29185"/>
    </source>
</evidence>
<feature type="domain" description="PARG catalytic Macro" evidence="3">
    <location>
        <begin position="326"/>
        <end position="484"/>
    </location>
</feature>
<name>A0A0D3K0A0_EMIH1</name>
<dbReference type="EnsemblProtists" id="EOD29185">
    <property type="protein sequence ID" value="EOD29185"/>
    <property type="gene ID" value="EMIHUDRAFT_462972"/>
</dbReference>
<feature type="region of interest" description="Disordered" evidence="1">
    <location>
        <begin position="808"/>
        <end position="833"/>
    </location>
</feature>
<feature type="compositionally biased region" description="Gly residues" evidence="1">
    <location>
        <begin position="203"/>
        <end position="243"/>
    </location>
</feature>
<dbReference type="InterPro" id="IPR046372">
    <property type="entry name" value="PARG_cat_C"/>
</dbReference>
<dbReference type="InterPro" id="IPR040911">
    <property type="entry name" value="Exostosin_GT47"/>
</dbReference>
<feature type="region of interest" description="Disordered" evidence="1">
    <location>
        <begin position="196"/>
        <end position="253"/>
    </location>
</feature>
<dbReference type="Pfam" id="PF05028">
    <property type="entry name" value="PARG_cat_C"/>
    <property type="match status" value="1"/>
</dbReference>
<protein>
    <recommendedName>
        <fullName evidence="6">Poly(ADP-ribose) glycohydrolase</fullName>
    </recommendedName>
</protein>
<sequence length="892" mass="93071">MSAEVRLVRLDGAERLAAVQAYEERCSALGCAAPQASRYRAFEELLRHGFHGEPRPVEQGGLMSPGSKWFPKLRALRDAIATFESRGGDFFDALLPAALRSACDKMVPSSLPTAGRVSVPRRHATSYLCNALLLNAPRGSPLDFLGGGADPLFASTAKIAPHKISCLLAYLQVTTCARGRLALAAAPPAVALERNSARSNAAGEGGEGGGGGGGGGGGERGSGSSGGGGGEGGSGNSGGGGGERSSCSGDGEGLPLSEVVVELVATEDAFPVVGAAAASSAAASEGDGSGGGGNGDGGGGSGGGSGSGSGDDGGGGGSGPASISSLLVCSSSSYGGGPVAGNSASEEEVALLTHPEARSDLCVAPALAVLVHGALRYCSCRGAGHSFAFGEAAAPETWRDAPSTLLWLDPLRRPSTAQFHPDAVRREVRKLAVGFSALRRQALPPSASPLVAASLWGSEGFGGGQPVARMLLLAAAASEAGVRLRLLLPRGCEAKWFKGAPASSASLVRLLCAEAPQSKPRLATDVAAFASYAIRTLRSGAPLQTCPLAPVSALLISGKLLTCNELQLRKWIRALEEQARQSMGDLRGPSRIVNDPLGAAAMRVAFSRPAGSLGDGPVHNVSFYMYTDPALDHAWFANCVGFQQLINSSKNDNLAEVGMRHALERLPQRVQDPALAQLFYVPVFEYSSWSMGECRGTTHPTRVAAATAKLSASPWYQRHQGADHVFASSAYSISNTENSMAHRMGNLGKLLKMPDVTVRFLRPTSNDLATKMPRASSGPSEFRCGAGWRRLDRPPYCVPWVGGIRRSPAEGEGSGRRLEAKSQRERATVKARERQSAFVKGHREWLQTQRFRNVESSMFEQTAREMASSIFCLMPAGRNFLAQAIESKCYRR</sequence>
<dbReference type="AlphaFoldDB" id="A0A0D3K0A0"/>
<dbReference type="PANTHER" id="PTHR40903:SF1">
    <property type="entry name" value="HYPHALLY REGULATED CELL WALL PROTEIN 3"/>
    <property type="match status" value="1"/>
</dbReference>
<keyword evidence="5" id="KW-1185">Reference proteome</keyword>
<dbReference type="PaxDb" id="2903-EOD29185"/>
<accession>A0A0D3K0A0</accession>
<evidence type="ECO:0000256" key="1">
    <source>
        <dbReference type="SAM" id="MobiDB-lite"/>
    </source>
</evidence>
<dbReference type="GeneID" id="19046535"/>